<name>A0A401QDD6_SCYTO</name>
<protein>
    <recommendedName>
        <fullName evidence="1">PSD13 N-terminal domain-containing protein</fullName>
    </recommendedName>
</protein>
<dbReference type="InterPro" id="IPR054179">
    <property type="entry name" value="PSD13_N"/>
</dbReference>
<evidence type="ECO:0000313" key="2">
    <source>
        <dbReference type="EMBL" id="GCB83362.1"/>
    </source>
</evidence>
<evidence type="ECO:0000259" key="1">
    <source>
        <dbReference type="Pfam" id="PF22037"/>
    </source>
</evidence>
<dbReference type="Pfam" id="PF22037">
    <property type="entry name" value="PSD13_N"/>
    <property type="match status" value="1"/>
</dbReference>
<organism evidence="2 3">
    <name type="scientific">Scyliorhinus torazame</name>
    <name type="common">Cloudy catshark</name>
    <name type="synonym">Catulus torazame</name>
    <dbReference type="NCBI Taxonomy" id="75743"/>
    <lineage>
        <taxon>Eukaryota</taxon>
        <taxon>Metazoa</taxon>
        <taxon>Chordata</taxon>
        <taxon>Craniata</taxon>
        <taxon>Vertebrata</taxon>
        <taxon>Chondrichthyes</taxon>
        <taxon>Elasmobranchii</taxon>
        <taxon>Galeomorphii</taxon>
        <taxon>Galeoidea</taxon>
        <taxon>Carcharhiniformes</taxon>
        <taxon>Scyliorhinidae</taxon>
        <taxon>Scyliorhinus</taxon>
    </lineage>
</organism>
<feature type="non-terminal residue" evidence="2">
    <location>
        <position position="1"/>
    </location>
</feature>
<dbReference type="Proteomes" id="UP000288216">
    <property type="component" value="Unassembled WGS sequence"/>
</dbReference>
<dbReference type="AlphaFoldDB" id="A0A401QDD6"/>
<accession>A0A401QDD6</accession>
<feature type="non-terminal residue" evidence="2">
    <location>
        <position position="30"/>
    </location>
</feature>
<comment type="caution">
    <text evidence="2">The sequence shown here is derived from an EMBL/GenBank/DDBJ whole genome shotgun (WGS) entry which is preliminary data.</text>
</comment>
<reference evidence="2 3" key="1">
    <citation type="journal article" date="2018" name="Nat. Ecol. Evol.">
        <title>Shark genomes provide insights into elasmobranch evolution and the origin of vertebrates.</title>
        <authorList>
            <person name="Hara Y"/>
            <person name="Yamaguchi K"/>
            <person name="Onimaru K"/>
            <person name="Kadota M"/>
            <person name="Koyanagi M"/>
            <person name="Keeley SD"/>
            <person name="Tatsumi K"/>
            <person name="Tanaka K"/>
            <person name="Motone F"/>
            <person name="Kageyama Y"/>
            <person name="Nozu R"/>
            <person name="Adachi N"/>
            <person name="Nishimura O"/>
            <person name="Nakagawa R"/>
            <person name="Tanegashima C"/>
            <person name="Kiyatake I"/>
            <person name="Matsumoto R"/>
            <person name="Murakumo K"/>
            <person name="Nishida K"/>
            <person name="Terakita A"/>
            <person name="Kuratani S"/>
            <person name="Sato K"/>
            <person name="Hyodo S Kuraku.S."/>
        </authorList>
    </citation>
    <scope>NUCLEOTIDE SEQUENCE [LARGE SCALE GENOMIC DNA]</scope>
</reference>
<proteinExistence type="predicted"/>
<feature type="domain" description="PSD13 N-terminal" evidence="1">
    <location>
        <begin position="1"/>
        <end position="30"/>
    </location>
</feature>
<gene>
    <name evidence="2" type="ORF">scyTo_0023461</name>
</gene>
<keyword evidence="3" id="KW-1185">Reference proteome</keyword>
<evidence type="ECO:0000313" key="3">
    <source>
        <dbReference type="Proteomes" id="UP000288216"/>
    </source>
</evidence>
<sequence length="30" mass="3682">LYEHFISDFEHRINPLSLVEIILRVVRQMN</sequence>
<dbReference type="EMBL" id="BFAA01029568">
    <property type="protein sequence ID" value="GCB83362.1"/>
    <property type="molecule type" value="Genomic_DNA"/>
</dbReference>